<dbReference type="GO" id="GO:0006281">
    <property type="term" value="P:DNA repair"/>
    <property type="evidence" value="ECO:0007669"/>
    <property type="project" value="UniProtKB-KW"/>
</dbReference>
<evidence type="ECO:0000259" key="2">
    <source>
        <dbReference type="Pfam" id="PF05970"/>
    </source>
</evidence>
<dbReference type="AlphaFoldDB" id="A0A1I8G3D4"/>
<keyword evidence="3" id="KW-1185">Reference proteome</keyword>
<organism evidence="3 4">
    <name type="scientific">Macrostomum lignano</name>
    <dbReference type="NCBI Taxonomy" id="282301"/>
    <lineage>
        <taxon>Eukaryota</taxon>
        <taxon>Metazoa</taxon>
        <taxon>Spiralia</taxon>
        <taxon>Lophotrochozoa</taxon>
        <taxon>Platyhelminthes</taxon>
        <taxon>Rhabditophora</taxon>
        <taxon>Macrostomorpha</taxon>
        <taxon>Macrostomida</taxon>
        <taxon>Macrostomidae</taxon>
        <taxon>Macrostomum</taxon>
    </lineage>
</organism>
<feature type="domain" description="DNA helicase Pif1-like DEAD-box helicase" evidence="2">
    <location>
        <begin position="468"/>
        <end position="541"/>
    </location>
</feature>
<dbReference type="Proteomes" id="UP000095280">
    <property type="component" value="Unplaced"/>
</dbReference>
<dbReference type="SUPFAM" id="SSF52540">
    <property type="entry name" value="P-loop containing nucleoside triphosphate hydrolases"/>
    <property type="match status" value="1"/>
</dbReference>
<comment type="catalytic activity">
    <reaction evidence="1">
        <text>ATP + H2O = ADP + phosphate + H(+)</text>
        <dbReference type="Rhea" id="RHEA:13065"/>
        <dbReference type="ChEBI" id="CHEBI:15377"/>
        <dbReference type="ChEBI" id="CHEBI:15378"/>
        <dbReference type="ChEBI" id="CHEBI:30616"/>
        <dbReference type="ChEBI" id="CHEBI:43474"/>
        <dbReference type="ChEBI" id="CHEBI:456216"/>
        <dbReference type="EC" id="5.6.2.3"/>
    </reaction>
</comment>
<evidence type="ECO:0000313" key="4">
    <source>
        <dbReference type="WBParaSite" id="maker-uti_cns_0000661-snap-gene-1.2-mRNA-1"/>
    </source>
</evidence>
<dbReference type="Pfam" id="PF05970">
    <property type="entry name" value="PIF1"/>
    <property type="match status" value="1"/>
</dbReference>
<reference evidence="4" key="1">
    <citation type="submission" date="2016-11" db="UniProtKB">
        <authorList>
            <consortium name="WormBaseParasite"/>
        </authorList>
    </citation>
    <scope>IDENTIFICATION</scope>
</reference>
<comment type="similarity">
    <text evidence="1">Belongs to the helicase family.</text>
</comment>
<dbReference type="GO" id="GO:0043139">
    <property type="term" value="F:5'-3' DNA helicase activity"/>
    <property type="evidence" value="ECO:0007669"/>
    <property type="project" value="UniProtKB-EC"/>
</dbReference>
<keyword evidence="1" id="KW-0347">Helicase</keyword>
<keyword evidence="1" id="KW-0233">DNA recombination</keyword>
<dbReference type="WBParaSite" id="maker-uti_cns_0000661-snap-gene-1.2-mRNA-1">
    <property type="protein sequence ID" value="maker-uti_cns_0000661-snap-gene-1.2-mRNA-1"/>
    <property type="gene ID" value="maker-uti_cns_0000661-snap-gene-1.2"/>
</dbReference>
<evidence type="ECO:0000313" key="3">
    <source>
        <dbReference type="Proteomes" id="UP000095280"/>
    </source>
</evidence>
<dbReference type="InterPro" id="IPR027417">
    <property type="entry name" value="P-loop_NTPase"/>
</dbReference>
<sequence length="541" mass="60505">MNRACLECGALLWRVETRNFCCAKGKVKLPGRTVPQVLADLYMGRHRLSAAFLANIRSYNSALHLTSLGAKLRLVPGWCPSFIISGQMHHRTAPLRLSLSQKVKPELLELLQTLLHECNVYVRSLKAAAERISQDPELGDARIVIHPDRRPSGEHIRRYNLPTANEVGILIVEDNEDAPASRDVVIQLRGGGSQRITETHRSYDPLEYVLLFPNGEDGWHPELRISNGKKLTPMKYYASEIMVRAGQFSVLHYGRRLFQQYLVHDRFPAVIRLCVHKSEEQLVYFNEQTASARARTPRDSTLTAFFKLCRTDEFARSLLYTEVPSYFVWHASERVWRRAKRGAKVDGHPGVVRNTNVARMYTVRGPTSFEALQTVDGVVHPSAKAACMALGLLQRDDHWRRCLAEAVQSRMPRALRHLLAVILIWGDPEDGNDLWCSFAEDILTESQDGPMQFDAVEQAQITEARLPMLTDEQKAVYESVTEDLVSGNGGLHFLDAPAGTGKTFLLEVLLAFVRSRGEVALAVAASGIAATLLPGGQTAHS</sequence>
<keyword evidence="1" id="KW-0234">DNA repair</keyword>
<protein>
    <recommendedName>
        <fullName evidence="1">ATP-dependent DNA helicase</fullName>
        <ecNumber evidence="1">5.6.2.3</ecNumber>
    </recommendedName>
</protein>
<dbReference type="PANTHER" id="PTHR45786">
    <property type="entry name" value="DNA BINDING PROTEIN-LIKE"/>
    <property type="match status" value="1"/>
</dbReference>
<dbReference type="PANTHER" id="PTHR45786:SF74">
    <property type="entry name" value="ATP-DEPENDENT DNA HELICASE"/>
    <property type="match status" value="1"/>
</dbReference>
<keyword evidence="1" id="KW-0378">Hydrolase</keyword>
<accession>A0A1I8G3D4</accession>
<evidence type="ECO:0000256" key="1">
    <source>
        <dbReference type="RuleBase" id="RU363044"/>
    </source>
</evidence>
<name>A0A1I8G3D4_9PLAT</name>
<dbReference type="InterPro" id="IPR010285">
    <property type="entry name" value="DNA_helicase_pif1-like_DEAD"/>
</dbReference>
<dbReference type="Gene3D" id="3.40.50.300">
    <property type="entry name" value="P-loop containing nucleotide triphosphate hydrolases"/>
    <property type="match status" value="1"/>
</dbReference>
<dbReference type="GO" id="GO:0016887">
    <property type="term" value="F:ATP hydrolysis activity"/>
    <property type="evidence" value="ECO:0007669"/>
    <property type="project" value="RHEA"/>
</dbReference>
<dbReference type="EC" id="5.6.2.3" evidence="1"/>
<dbReference type="GO" id="GO:0006310">
    <property type="term" value="P:DNA recombination"/>
    <property type="evidence" value="ECO:0007669"/>
    <property type="project" value="UniProtKB-KW"/>
</dbReference>
<proteinExistence type="inferred from homology"/>
<dbReference type="GO" id="GO:0000723">
    <property type="term" value="P:telomere maintenance"/>
    <property type="evidence" value="ECO:0007669"/>
    <property type="project" value="InterPro"/>
</dbReference>
<dbReference type="GO" id="GO:0005524">
    <property type="term" value="F:ATP binding"/>
    <property type="evidence" value="ECO:0007669"/>
    <property type="project" value="UniProtKB-KW"/>
</dbReference>
<keyword evidence="1" id="KW-0547">Nucleotide-binding</keyword>
<keyword evidence="1" id="KW-0067">ATP-binding</keyword>
<comment type="cofactor">
    <cofactor evidence="1">
        <name>Mg(2+)</name>
        <dbReference type="ChEBI" id="CHEBI:18420"/>
    </cofactor>
</comment>
<keyword evidence="1" id="KW-0227">DNA damage</keyword>